<dbReference type="InterPro" id="IPR003593">
    <property type="entry name" value="AAA+_ATPase"/>
</dbReference>
<dbReference type="AlphaFoldDB" id="A9KJN2"/>
<dbReference type="SMART" id="SM00382">
    <property type="entry name" value="AAA"/>
    <property type="match status" value="1"/>
</dbReference>
<accession>A9KJN2</accession>
<dbReference type="SUPFAM" id="SSF52540">
    <property type="entry name" value="P-loop containing nucleoside triphosphate hydrolases"/>
    <property type="match status" value="1"/>
</dbReference>
<proteinExistence type="inferred from homology"/>
<dbReference type="PANTHER" id="PTHR42798:SF6">
    <property type="entry name" value="CELL DIVISION ATP-BINDING PROTEIN FTSE"/>
    <property type="match status" value="1"/>
</dbReference>
<name>A9KJN2_LACP7</name>
<dbReference type="InterPro" id="IPR027417">
    <property type="entry name" value="P-loop_NTPase"/>
</dbReference>
<dbReference type="OrthoDB" id="9802264at2"/>
<dbReference type="STRING" id="357809.Cphy_3705"/>
<reference evidence="7" key="1">
    <citation type="submission" date="2007-11" db="EMBL/GenBank/DDBJ databases">
        <title>Complete genome sequence of Clostridium phytofermentans ISDg.</title>
        <authorList>
            <person name="Leschine S.B."/>
            <person name="Warnick T.A."/>
            <person name="Blanchard J.L."/>
            <person name="Schnell D.J."/>
            <person name="Petit E.L."/>
            <person name="LaTouf W.G."/>
            <person name="Copeland A."/>
            <person name="Lucas S."/>
            <person name="Lapidus A."/>
            <person name="Barry K."/>
            <person name="Glavina del Rio T."/>
            <person name="Dalin E."/>
            <person name="Tice H."/>
            <person name="Pitluck S."/>
            <person name="Kiss H."/>
            <person name="Brettin T."/>
            <person name="Bruce D."/>
            <person name="Detter J.C."/>
            <person name="Han C."/>
            <person name="Kuske C."/>
            <person name="Schmutz J."/>
            <person name="Larimer F."/>
            <person name="Land M."/>
            <person name="Hauser L."/>
            <person name="Kyrpides N."/>
            <person name="Kim E.A."/>
            <person name="Richardson P."/>
        </authorList>
    </citation>
    <scope>NUCLEOTIDE SEQUENCE [LARGE SCALE GENOMIC DNA]</scope>
    <source>
        <strain evidence="7">ATCC 700394 / DSM 18823 / ISDg</strain>
    </source>
</reference>
<evidence type="ECO:0000256" key="4">
    <source>
        <dbReference type="ARBA" id="ARBA00022840"/>
    </source>
</evidence>
<dbReference type="EMBL" id="CP000885">
    <property type="protein sequence ID" value="ABX44052.1"/>
    <property type="molecule type" value="Genomic_DNA"/>
</dbReference>
<dbReference type="RefSeq" id="WP_012201700.1">
    <property type="nucleotide sequence ID" value="NC_010001.1"/>
</dbReference>
<dbReference type="CDD" id="cd03255">
    <property type="entry name" value="ABC_MJ0796_LolCDE_FtsE"/>
    <property type="match status" value="1"/>
</dbReference>
<dbReference type="Proteomes" id="UP000000370">
    <property type="component" value="Chromosome"/>
</dbReference>
<sequence length="293" mass="33059">MGEKKAIEKQEQNKGPEKIIEVKHVKKVYRMGSERICAVDDVSFDILKGEFCCLLGTSGSGKSTLLNLMAGIEKLTSGQIVIKGKNIHKMNENNLARFRQNFLGFVFQSYNLLNSMTALENVEFPLVFKKVPLRKRKKAAKEMLVKVGLGTRLKHKPKQMSGGQQQRVGIARAFVAKPEIVFADEPTGNLDTKTTMEVMDLIKQIARDNHQTIVMVTHDKRLAGYADKIIHILDGKIQQVEILRDITKPEELGKSRDYNLEAFSEEENVIPEDAKFEEAQKLISATTEVKEET</sequence>
<dbReference type="InterPro" id="IPR017871">
    <property type="entry name" value="ABC_transporter-like_CS"/>
</dbReference>
<dbReference type="GO" id="GO:0016887">
    <property type="term" value="F:ATP hydrolysis activity"/>
    <property type="evidence" value="ECO:0007669"/>
    <property type="project" value="InterPro"/>
</dbReference>
<keyword evidence="4" id="KW-0067">ATP-binding</keyword>
<dbReference type="Gene3D" id="3.40.50.300">
    <property type="entry name" value="P-loop containing nucleotide triphosphate hydrolases"/>
    <property type="match status" value="1"/>
</dbReference>
<dbReference type="PROSITE" id="PS50893">
    <property type="entry name" value="ABC_TRANSPORTER_2"/>
    <property type="match status" value="1"/>
</dbReference>
<dbReference type="PROSITE" id="PS00211">
    <property type="entry name" value="ABC_TRANSPORTER_1"/>
    <property type="match status" value="1"/>
</dbReference>
<dbReference type="HOGENOM" id="CLU_000604_1_22_9"/>
<protein>
    <submittedName>
        <fullName evidence="6">ABC transporter related</fullName>
    </submittedName>
</protein>
<comment type="similarity">
    <text evidence="1">Belongs to the ABC transporter superfamily.</text>
</comment>
<organism evidence="6 7">
    <name type="scientific">Lachnoclostridium phytofermentans (strain ATCC 700394 / DSM 18823 / ISDg)</name>
    <name type="common">Clostridium phytofermentans</name>
    <dbReference type="NCBI Taxonomy" id="357809"/>
    <lineage>
        <taxon>Bacteria</taxon>
        <taxon>Bacillati</taxon>
        <taxon>Bacillota</taxon>
        <taxon>Clostridia</taxon>
        <taxon>Lachnospirales</taxon>
        <taxon>Lachnospiraceae</taxon>
    </lineage>
</organism>
<keyword evidence="7" id="KW-1185">Reference proteome</keyword>
<keyword evidence="2" id="KW-0813">Transport</keyword>
<dbReference type="GO" id="GO:0005524">
    <property type="term" value="F:ATP binding"/>
    <property type="evidence" value="ECO:0007669"/>
    <property type="project" value="UniProtKB-KW"/>
</dbReference>
<dbReference type="eggNOG" id="COG1136">
    <property type="taxonomic scope" value="Bacteria"/>
</dbReference>
<evidence type="ECO:0000313" key="7">
    <source>
        <dbReference type="Proteomes" id="UP000000370"/>
    </source>
</evidence>
<dbReference type="PANTHER" id="PTHR42798">
    <property type="entry name" value="LIPOPROTEIN-RELEASING SYSTEM ATP-BINDING PROTEIN LOLD"/>
    <property type="match status" value="1"/>
</dbReference>
<evidence type="ECO:0000313" key="6">
    <source>
        <dbReference type="EMBL" id="ABX44052.1"/>
    </source>
</evidence>
<evidence type="ECO:0000256" key="1">
    <source>
        <dbReference type="ARBA" id="ARBA00005417"/>
    </source>
</evidence>
<dbReference type="InterPro" id="IPR003439">
    <property type="entry name" value="ABC_transporter-like_ATP-bd"/>
</dbReference>
<dbReference type="KEGG" id="cpy:Cphy_3705"/>
<dbReference type="InterPro" id="IPR017911">
    <property type="entry name" value="MacB-like_ATP-bd"/>
</dbReference>
<feature type="domain" description="ABC transporter" evidence="5">
    <location>
        <begin position="20"/>
        <end position="259"/>
    </location>
</feature>
<dbReference type="FunFam" id="3.40.50.300:FF:000032">
    <property type="entry name" value="Export ABC transporter ATP-binding protein"/>
    <property type="match status" value="1"/>
</dbReference>
<dbReference type="Pfam" id="PF00005">
    <property type="entry name" value="ABC_tran"/>
    <property type="match status" value="1"/>
</dbReference>
<dbReference type="GO" id="GO:0098796">
    <property type="term" value="C:membrane protein complex"/>
    <property type="evidence" value="ECO:0007669"/>
    <property type="project" value="UniProtKB-ARBA"/>
</dbReference>
<dbReference type="GO" id="GO:0022857">
    <property type="term" value="F:transmembrane transporter activity"/>
    <property type="evidence" value="ECO:0007669"/>
    <property type="project" value="UniProtKB-ARBA"/>
</dbReference>
<evidence type="ECO:0000259" key="5">
    <source>
        <dbReference type="PROSITE" id="PS50893"/>
    </source>
</evidence>
<gene>
    <name evidence="6" type="ordered locus">Cphy_3705</name>
</gene>
<evidence type="ECO:0000256" key="3">
    <source>
        <dbReference type="ARBA" id="ARBA00022741"/>
    </source>
</evidence>
<evidence type="ECO:0000256" key="2">
    <source>
        <dbReference type="ARBA" id="ARBA00022448"/>
    </source>
</evidence>
<keyword evidence="3" id="KW-0547">Nucleotide-binding</keyword>